<organism evidence="9 10">
    <name type="scientific">Polaribacter pectinis</name>
    <dbReference type="NCBI Taxonomy" id="2738844"/>
    <lineage>
        <taxon>Bacteria</taxon>
        <taxon>Pseudomonadati</taxon>
        <taxon>Bacteroidota</taxon>
        <taxon>Flavobacteriia</taxon>
        <taxon>Flavobacteriales</taxon>
        <taxon>Flavobacteriaceae</taxon>
    </lineage>
</organism>
<gene>
    <name evidence="9" type="ORF">H9W90_06280</name>
</gene>
<evidence type="ECO:0000259" key="7">
    <source>
        <dbReference type="Pfam" id="PF07980"/>
    </source>
</evidence>
<dbReference type="Proteomes" id="UP000515808">
    <property type="component" value="Chromosome"/>
</dbReference>
<keyword evidence="3 6" id="KW-0732">Signal</keyword>
<protein>
    <submittedName>
        <fullName evidence="9">RagB/SusD family nutrient uptake outer membrane protein</fullName>
    </submittedName>
</protein>
<sequence length="496" mass="55197">MKKYIQKIKVSIFFIASLVLLNACSDDYLDNTKLYAIDSESFFNSEADYYNALVAAYDPLQSTFINVLMGEIASNNTLCGGESATDVPGYQQIDDMTHSPVNAQLKNLWDWMFGGVNRAAYIIENKDKTDFEGNEVIIAEAYFLRAYYNFELVKWFGDIPIKPEGRFKLGEEKTIPRSPKADVYALIESDLKFAVANLNYTAPQVGRATKGAAEALLGKVYLFQDKFLEASTTLESVIVNGPYMLESDYNKIFEFQGENGSGSVFEVQYTDIEGAGFGCLQCSEGNVAVGFQGVRGYSGDLYTSGFSFNVPTQEMVDQFEAGDNRKDVAILDINAWSTATGASFTTGYEHTGYFNRKYIPRKRSADAAGDLNLTNPNNYRAIRFADVLLMAAEANNRKPSANDTKARLYLNRVRARAFGNSNNDITAGGSALTEMIYKERRVELVGEGHHFFDLVRTGRGAEIPGFQSSKNEVFPIPLEEIQFSQGNWSQNQGYTN</sequence>
<feature type="signal peptide" evidence="6">
    <location>
        <begin position="1"/>
        <end position="25"/>
    </location>
</feature>
<evidence type="ECO:0000256" key="2">
    <source>
        <dbReference type="ARBA" id="ARBA00006275"/>
    </source>
</evidence>
<dbReference type="AlphaFoldDB" id="A0A7G9LDM1"/>
<dbReference type="InterPro" id="IPR011990">
    <property type="entry name" value="TPR-like_helical_dom_sf"/>
</dbReference>
<evidence type="ECO:0000256" key="4">
    <source>
        <dbReference type="ARBA" id="ARBA00023136"/>
    </source>
</evidence>
<dbReference type="EMBL" id="CP060695">
    <property type="protein sequence ID" value="QNM86720.1"/>
    <property type="molecule type" value="Genomic_DNA"/>
</dbReference>
<dbReference type="Gene3D" id="1.25.40.390">
    <property type="match status" value="1"/>
</dbReference>
<comment type="similarity">
    <text evidence="2">Belongs to the SusD family.</text>
</comment>
<accession>A0A7G9LDM1</accession>
<evidence type="ECO:0000256" key="5">
    <source>
        <dbReference type="ARBA" id="ARBA00023237"/>
    </source>
</evidence>
<evidence type="ECO:0000313" key="10">
    <source>
        <dbReference type="Proteomes" id="UP000515808"/>
    </source>
</evidence>
<name>A0A7G9LDM1_9FLAO</name>
<dbReference type="KEGG" id="ppec:H9W90_06280"/>
<evidence type="ECO:0000256" key="1">
    <source>
        <dbReference type="ARBA" id="ARBA00004442"/>
    </source>
</evidence>
<keyword evidence="4" id="KW-0472">Membrane</keyword>
<dbReference type="InterPro" id="IPR033985">
    <property type="entry name" value="SusD-like_N"/>
</dbReference>
<keyword evidence="5" id="KW-0998">Cell outer membrane</keyword>
<evidence type="ECO:0000256" key="6">
    <source>
        <dbReference type="SAM" id="SignalP"/>
    </source>
</evidence>
<feature type="domain" description="RagB/SusD" evidence="7">
    <location>
        <begin position="339"/>
        <end position="457"/>
    </location>
</feature>
<evidence type="ECO:0000313" key="9">
    <source>
        <dbReference type="EMBL" id="QNM86720.1"/>
    </source>
</evidence>
<comment type="subcellular location">
    <subcellularLocation>
        <location evidence="1">Cell outer membrane</location>
    </subcellularLocation>
</comment>
<feature type="domain" description="SusD-like N-terminal" evidence="8">
    <location>
        <begin position="27"/>
        <end position="222"/>
    </location>
</feature>
<dbReference type="Pfam" id="PF07980">
    <property type="entry name" value="SusD_RagB"/>
    <property type="match status" value="1"/>
</dbReference>
<proteinExistence type="inferred from homology"/>
<dbReference type="Pfam" id="PF14322">
    <property type="entry name" value="SusD-like_3"/>
    <property type="match status" value="1"/>
</dbReference>
<dbReference type="InterPro" id="IPR012944">
    <property type="entry name" value="SusD_RagB_dom"/>
</dbReference>
<evidence type="ECO:0000259" key="8">
    <source>
        <dbReference type="Pfam" id="PF14322"/>
    </source>
</evidence>
<keyword evidence="10" id="KW-1185">Reference proteome</keyword>
<dbReference type="RefSeq" id="WP_187483596.1">
    <property type="nucleotide sequence ID" value="NZ_CP060695.1"/>
</dbReference>
<reference evidence="9 10" key="1">
    <citation type="submission" date="2020-08" db="EMBL/GenBank/DDBJ databases">
        <title>Polaribacter sp. L12M9 isolated from gut of the Korean scallop.</title>
        <authorList>
            <person name="Jeong Y.S."/>
        </authorList>
    </citation>
    <scope>NUCLEOTIDE SEQUENCE [LARGE SCALE GENOMIC DNA]</scope>
    <source>
        <strain evidence="9 10">L12M9</strain>
    </source>
</reference>
<feature type="chain" id="PRO_5028907879" evidence="6">
    <location>
        <begin position="26"/>
        <end position="496"/>
    </location>
</feature>
<evidence type="ECO:0000256" key="3">
    <source>
        <dbReference type="ARBA" id="ARBA00022729"/>
    </source>
</evidence>
<dbReference type="SUPFAM" id="SSF48452">
    <property type="entry name" value="TPR-like"/>
    <property type="match status" value="1"/>
</dbReference>
<dbReference type="GO" id="GO:0009279">
    <property type="term" value="C:cell outer membrane"/>
    <property type="evidence" value="ECO:0007669"/>
    <property type="project" value="UniProtKB-SubCell"/>
</dbReference>